<keyword evidence="1" id="KW-1133">Transmembrane helix</keyword>
<reference evidence="2" key="1">
    <citation type="submission" date="2020-05" db="EMBL/GenBank/DDBJ databases">
        <authorList>
            <person name="Chiriac C."/>
            <person name="Salcher M."/>
            <person name="Ghai R."/>
            <person name="Kavagutti S V."/>
        </authorList>
    </citation>
    <scope>NUCLEOTIDE SEQUENCE</scope>
</reference>
<name>A0A6J7EGL3_9ZZZZ</name>
<organism evidence="2">
    <name type="scientific">freshwater metagenome</name>
    <dbReference type="NCBI Taxonomy" id="449393"/>
    <lineage>
        <taxon>unclassified sequences</taxon>
        <taxon>metagenomes</taxon>
        <taxon>ecological metagenomes</taxon>
    </lineage>
</organism>
<accession>A0A6J7EGL3</accession>
<sequence length="666" mass="68379">MRIVRAASVTALAVVPILLSVTTASAQPGDQDQPTAASADELSRFTFPELGLGQSTTVDLTGPRTRVTVPSPAGAVPSTLNAVLTTPAWLDRGWVDVESDGRPITRIALDGAAPTTPVSIPLAATRTVDGVIPLDLIPSVIPDDRYCPDPDSDAVRLIDATVDYSGAPAVPGTIADFLPVLLRKLTLFVPATPDRETITAATTVATSVVHHYGAQPVQVEVRPDSELQGAVPDGSFERSIVLTKNSDAGAELIYPVEQAPPRLYLAGTGSDLTDQARLITSDLSQIAIGTSALAGPGAPQARLAPDSITLDDLGIGTVSGTGGSTATASVDIDQTRLGRSAGSVSVHLIGSYTPGAGSVRASVDGSPLEVWEADDTGRLDRWIDIPDTALSRVGTLDVSVDHPSASSGSSCAAAAETTVTVAGSTLVRSTDSSSPVPLGWRSMPQALMPQFDIALADESYAGVVRAVTLAIGLQRLSSLPLDPEVVSMEQALDGSAPAVVISPVAELPDSVTLPLSSVDETTFRITDPEAAGGATELTVDIAEPLATMQVTSVRSNAVLVASWNSAPDKLDGMLSWLDADPARWFALDGDILFAAQNTEPMSLSSSALSGADGTAAATDDGTSDRMVVVVVGVGLAVLALGGVAALVFTVRSRRSARDPGRDSGLQ</sequence>
<dbReference type="AlphaFoldDB" id="A0A6J7EGL3"/>
<evidence type="ECO:0000256" key="1">
    <source>
        <dbReference type="SAM" id="Phobius"/>
    </source>
</evidence>
<keyword evidence="1" id="KW-0472">Membrane</keyword>
<proteinExistence type="predicted"/>
<evidence type="ECO:0000313" key="2">
    <source>
        <dbReference type="EMBL" id="CAB4880395.1"/>
    </source>
</evidence>
<protein>
    <submittedName>
        <fullName evidence="2">Unannotated protein</fullName>
    </submittedName>
</protein>
<keyword evidence="1" id="KW-0812">Transmembrane</keyword>
<dbReference type="EMBL" id="CAFBLX010000023">
    <property type="protein sequence ID" value="CAB4880395.1"/>
    <property type="molecule type" value="Genomic_DNA"/>
</dbReference>
<feature type="transmembrane region" description="Helical" evidence="1">
    <location>
        <begin position="626"/>
        <end position="648"/>
    </location>
</feature>
<gene>
    <name evidence="2" type="ORF">UFOPK3472_00557</name>
</gene>